<evidence type="ECO:0000259" key="2">
    <source>
        <dbReference type="Pfam" id="PF13229"/>
    </source>
</evidence>
<keyword evidence="4" id="KW-1185">Reference proteome</keyword>
<comment type="caution">
    <text evidence="3">The sequence shown here is derived from an EMBL/GenBank/DDBJ whole genome shotgun (WGS) entry which is preliminary data.</text>
</comment>
<dbReference type="SMART" id="SM00710">
    <property type="entry name" value="PbH1"/>
    <property type="match status" value="5"/>
</dbReference>
<gene>
    <name evidence="3" type="ORF">MYCIT1_LOCUS22742</name>
</gene>
<sequence>MNAHTMTPSGPSTSVQHDCIDPEPSETVSTRINALLRTSGPGHTIRLCPRKRYLLDQPLVFGAENQEICTLGYPTGDDRATLVVSGPSGEHSVAVDGTRPGCAGSVLRNVQIDGNRGSSVPAREGSGANIVMGGVNDHQVVEYVRSYNPRGWSCLHVTEGPLSCRNATIQNNDIGPCGVDIEDEWADGISISCQDSVVRGNRVHNPSDGGIVVFSPGTEVYNNTIWVTNQTLLGGINLVDYLPWGGDLSRTVVRDNTIVGGFRMDDSSELGIIKIGIAIGPRIWFGAQAYQNVTTSGTVIRNRFSGAFMYGIAISSANNFVVQENAFFDNYTFIGGPGPECEYSGDIVPAPAPFIYDTSASENTLQPGFEAVATGELLTCMLAPAESVYWPVGTSPGSSAVARAFRDTPTSSSWTLRGLLLLFCFSCVALYAFKGRTRGIRVPKRNRSYPGLESPVAEVLARRVYARDLHLEKRRAF</sequence>
<keyword evidence="1" id="KW-0472">Membrane</keyword>
<evidence type="ECO:0000313" key="3">
    <source>
        <dbReference type="EMBL" id="CAK5275164.1"/>
    </source>
</evidence>
<evidence type="ECO:0000313" key="4">
    <source>
        <dbReference type="Proteomes" id="UP001295794"/>
    </source>
</evidence>
<keyword evidence="1" id="KW-1133">Transmembrane helix</keyword>
<evidence type="ECO:0000256" key="1">
    <source>
        <dbReference type="SAM" id="Phobius"/>
    </source>
</evidence>
<feature type="domain" description="Right handed beta helix" evidence="2">
    <location>
        <begin position="164"/>
        <end position="327"/>
    </location>
</feature>
<dbReference type="Proteomes" id="UP001295794">
    <property type="component" value="Unassembled WGS sequence"/>
</dbReference>
<dbReference type="InterPro" id="IPR012334">
    <property type="entry name" value="Pectin_lyas_fold"/>
</dbReference>
<dbReference type="Pfam" id="PF13229">
    <property type="entry name" value="Beta_helix"/>
    <property type="match status" value="1"/>
</dbReference>
<dbReference type="InterPro" id="IPR006626">
    <property type="entry name" value="PbH1"/>
</dbReference>
<dbReference type="EMBL" id="CAVNYO010000405">
    <property type="protein sequence ID" value="CAK5275164.1"/>
    <property type="molecule type" value="Genomic_DNA"/>
</dbReference>
<dbReference type="InterPro" id="IPR039448">
    <property type="entry name" value="Beta_helix"/>
</dbReference>
<dbReference type="SUPFAM" id="SSF51126">
    <property type="entry name" value="Pectin lyase-like"/>
    <property type="match status" value="1"/>
</dbReference>
<dbReference type="Gene3D" id="2.160.20.10">
    <property type="entry name" value="Single-stranded right-handed beta-helix, Pectin lyase-like"/>
    <property type="match status" value="1"/>
</dbReference>
<name>A0AAD2HHP3_9AGAR</name>
<dbReference type="AlphaFoldDB" id="A0AAD2HHP3"/>
<accession>A0AAD2HHP3</accession>
<feature type="transmembrane region" description="Helical" evidence="1">
    <location>
        <begin position="414"/>
        <end position="433"/>
    </location>
</feature>
<reference evidence="3" key="1">
    <citation type="submission" date="2023-11" db="EMBL/GenBank/DDBJ databases">
        <authorList>
            <person name="De Vega J J."/>
            <person name="De Vega J J."/>
        </authorList>
    </citation>
    <scope>NUCLEOTIDE SEQUENCE</scope>
</reference>
<protein>
    <recommendedName>
        <fullName evidence="2">Right handed beta helix domain-containing protein</fullName>
    </recommendedName>
</protein>
<dbReference type="InterPro" id="IPR011050">
    <property type="entry name" value="Pectin_lyase_fold/virulence"/>
</dbReference>
<organism evidence="3 4">
    <name type="scientific">Mycena citricolor</name>
    <dbReference type="NCBI Taxonomy" id="2018698"/>
    <lineage>
        <taxon>Eukaryota</taxon>
        <taxon>Fungi</taxon>
        <taxon>Dikarya</taxon>
        <taxon>Basidiomycota</taxon>
        <taxon>Agaricomycotina</taxon>
        <taxon>Agaricomycetes</taxon>
        <taxon>Agaricomycetidae</taxon>
        <taxon>Agaricales</taxon>
        <taxon>Marasmiineae</taxon>
        <taxon>Mycenaceae</taxon>
        <taxon>Mycena</taxon>
    </lineage>
</organism>
<proteinExistence type="predicted"/>
<keyword evidence="1" id="KW-0812">Transmembrane</keyword>